<keyword evidence="4" id="KW-0012">Acyltransferase</keyword>
<gene>
    <name evidence="5" type="ORF">GCM10009123_01550</name>
</gene>
<reference evidence="6" key="1">
    <citation type="journal article" date="2019" name="Int. J. Syst. Evol. Microbiol.">
        <title>The Global Catalogue of Microorganisms (GCM) 10K type strain sequencing project: providing services to taxonomists for standard genome sequencing and annotation.</title>
        <authorList>
            <consortium name="The Broad Institute Genomics Platform"/>
            <consortium name="The Broad Institute Genome Sequencing Center for Infectious Disease"/>
            <person name="Wu L."/>
            <person name="Ma J."/>
        </authorList>
    </citation>
    <scope>NUCLEOTIDE SEQUENCE [LARGE SCALE GENOMIC DNA]</scope>
    <source>
        <strain evidence="6">JCM 16211</strain>
    </source>
</reference>
<name>A0ABP3CF27_9GAMM</name>
<evidence type="ECO:0000256" key="1">
    <source>
        <dbReference type="ARBA" id="ARBA00007274"/>
    </source>
</evidence>
<evidence type="ECO:0000256" key="2">
    <source>
        <dbReference type="ARBA" id="ARBA00022679"/>
    </source>
</evidence>
<dbReference type="Gene3D" id="2.160.10.10">
    <property type="entry name" value="Hexapeptide repeat proteins"/>
    <property type="match status" value="1"/>
</dbReference>
<comment type="similarity">
    <text evidence="1">Belongs to the transferase hexapeptide repeat family.</text>
</comment>
<keyword evidence="3" id="KW-0677">Repeat</keyword>
<proteinExistence type="inferred from homology"/>
<dbReference type="InterPro" id="IPR050179">
    <property type="entry name" value="Trans_hexapeptide_repeat"/>
</dbReference>
<dbReference type="PANTHER" id="PTHR43300">
    <property type="entry name" value="ACETYLTRANSFERASE"/>
    <property type="match status" value="1"/>
</dbReference>
<evidence type="ECO:0000256" key="4">
    <source>
        <dbReference type="ARBA" id="ARBA00023315"/>
    </source>
</evidence>
<accession>A0ABP3CF27</accession>
<keyword evidence="2" id="KW-0808">Transferase</keyword>
<sequence>MINIKYIFSKLIKKLNIPSVKNSCIGVGVYLGSSSSLNSVEINDYSYCGYNCNFNYVSIGKFCSIANNVVIGGASHPTQFLSTSPAFLANNGARCGGLFGNKPFKNFDKTYIGSDVWIGESVLIKAGVAVGHGAVIGMGSVVTKDVPPYSIVAGNPAKIIKYRFDEPTIKALLKLNWWDLGDEEIKMIADNVDNPASILLERGLL</sequence>
<dbReference type="EMBL" id="BAAAFM010000001">
    <property type="protein sequence ID" value="GAA0198008.1"/>
    <property type="molecule type" value="Genomic_DNA"/>
</dbReference>
<dbReference type="PANTHER" id="PTHR43300:SF11">
    <property type="entry name" value="ACETYLTRANSFERASE RV3034C-RELATED"/>
    <property type="match status" value="1"/>
</dbReference>
<evidence type="ECO:0000313" key="5">
    <source>
        <dbReference type="EMBL" id="GAA0198008.1"/>
    </source>
</evidence>
<organism evidence="5 6">
    <name type="scientific">Kangiella japonica</name>
    <dbReference type="NCBI Taxonomy" id="647384"/>
    <lineage>
        <taxon>Bacteria</taxon>
        <taxon>Pseudomonadati</taxon>
        <taxon>Pseudomonadota</taxon>
        <taxon>Gammaproteobacteria</taxon>
        <taxon>Kangiellales</taxon>
        <taxon>Kangiellaceae</taxon>
        <taxon>Kangiella</taxon>
    </lineage>
</organism>
<evidence type="ECO:0000313" key="6">
    <source>
        <dbReference type="Proteomes" id="UP001501221"/>
    </source>
</evidence>
<evidence type="ECO:0000256" key="3">
    <source>
        <dbReference type="ARBA" id="ARBA00022737"/>
    </source>
</evidence>
<protein>
    <submittedName>
        <fullName evidence="5">CatB-related O-acetyltransferase</fullName>
    </submittedName>
</protein>
<comment type="caution">
    <text evidence="5">The sequence shown here is derived from an EMBL/GenBank/DDBJ whole genome shotgun (WGS) entry which is preliminary data.</text>
</comment>
<dbReference type="InterPro" id="IPR001451">
    <property type="entry name" value="Hexapep"/>
</dbReference>
<dbReference type="PROSITE" id="PS00101">
    <property type="entry name" value="HEXAPEP_TRANSFERASES"/>
    <property type="match status" value="1"/>
</dbReference>
<dbReference type="SUPFAM" id="SSF51161">
    <property type="entry name" value="Trimeric LpxA-like enzymes"/>
    <property type="match status" value="1"/>
</dbReference>
<dbReference type="Pfam" id="PF00132">
    <property type="entry name" value="Hexapep"/>
    <property type="match status" value="1"/>
</dbReference>
<keyword evidence="6" id="KW-1185">Reference proteome</keyword>
<dbReference type="RefSeq" id="WP_343985248.1">
    <property type="nucleotide sequence ID" value="NZ_BAAAFM010000001.1"/>
</dbReference>
<dbReference type="InterPro" id="IPR011004">
    <property type="entry name" value="Trimer_LpxA-like_sf"/>
</dbReference>
<dbReference type="CDD" id="cd03349">
    <property type="entry name" value="LbH_XAT"/>
    <property type="match status" value="1"/>
</dbReference>
<dbReference type="InterPro" id="IPR018357">
    <property type="entry name" value="Hexapep_transf_CS"/>
</dbReference>
<dbReference type="Proteomes" id="UP001501221">
    <property type="component" value="Unassembled WGS sequence"/>
</dbReference>